<evidence type="ECO:0000256" key="3">
    <source>
        <dbReference type="ARBA" id="ARBA00022771"/>
    </source>
</evidence>
<feature type="compositionally biased region" description="Basic and acidic residues" evidence="7">
    <location>
        <begin position="287"/>
        <end position="313"/>
    </location>
</feature>
<dbReference type="PROSITE" id="PS01359">
    <property type="entry name" value="ZF_PHD_1"/>
    <property type="match status" value="1"/>
</dbReference>
<dbReference type="InterPro" id="IPR032308">
    <property type="entry name" value="TDBD"/>
</dbReference>
<dbReference type="InterPro" id="IPR016181">
    <property type="entry name" value="Acyl_CoA_acyltransferase"/>
</dbReference>
<evidence type="ECO:0000256" key="1">
    <source>
        <dbReference type="ARBA" id="ARBA00004123"/>
    </source>
</evidence>
<comment type="subcellular location">
    <subcellularLocation>
        <location evidence="1">Nucleus</location>
    </subcellularLocation>
</comment>
<dbReference type="InterPro" id="IPR019787">
    <property type="entry name" value="Znf_PHD-finger"/>
</dbReference>
<dbReference type="GO" id="GO:0003682">
    <property type="term" value="F:chromatin binding"/>
    <property type="evidence" value="ECO:0007669"/>
    <property type="project" value="TreeGrafter"/>
</dbReference>
<dbReference type="CDD" id="cd15539">
    <property type="entry name" value="PHD1_AIRE"/>
    <property type="match status" value="1"/>
</dbReference>
<organism evidence="9 10">
    <name type="scientific">Protea cynaroides</name>
    <dbReference type="NCBI Taxonomy" id="273540"/>
    <lineage>
        <taxon>Eukaryota</taxon>
        <taxon>Viridiplantae</taxon>
        <taxon>Streptophyta</taxon>
        <taxon>Embryophyta</taxon>
        <taxon>Tracheophyta</taxon>
        <taxon>Spermatophyta</taxon>
        <taxon>Magnoliopsida</taxon>
        <taxon>Proteales</taxon>
        <taxon>Proteaceae</taxon>
        <taxon>Protea</taxon>
    </lineage>
</organism>
<keyword evidence="4" id="KW-0862">Zinc</keyword>
<dbReference type="EMBL" id="JAMYWD010000005">
    <property type="protein sequence ID" value="KAJ4969996.1"/>
    <property type="molecule type" value="Genomic_DNA"/>
</dbReference>
<evidence type="ECO:0000256" key="6">
    <source>
        <dbReference type="PROSITE-ProRule" id="PRU00146"/>
    </source>
</evidence>
<keyword evidence="10" id="KW-1185">Reference proteome</keyword>
<dbReference type="SMART" id="SM00249">
    <property type="entry name" value="PHD"/>
    <property type="match status" value="2"/>
</dbReference>
<feature type="compositionally biased region" description="Basic and acidic residues" evidence="7">
    <location>
        <begin position="122"/>
        <end position="172"/>
    </location>
</feature>
<feature type="region of interest" description="Disordered" evidence="7">
    <location>
        <begin position="57"/>
        <end position="188"/>
    </location>
</feature>
<dbReference type="FunFam" id="3.30.40.10:FF:000494">
    <property type="entry name" value="Acyl-CoA N-acyltransferase with RING/FYVE/PHD-type zinc finger domain"/>
    <property type="match status" value="1"/>
</dbReference>
<dbReference type="Proteomes" id="UP001141806">
    <property type="component" value="Unassembled WGS sequence"/>
</dbReference>
<dbReference type="PANTHER" id="PTHR47025:SF2">
    <property type="entry name" value="AUTOIMMUNE REGULATOR"/>
    <property type="match status" value="1"/>
</dbReference>
<dbReference type="GO" id="GO:0000977">
    <property type="term" value="F:RNA polymerase II transcription regulatory region sequence-specific DNA binding"/>
    <property type="evidence" value="ECO:0007669"/>
    <property type="project" value="TreeGrafter"/>
</dbReference>
<feature type="compositionally biased region" description="Basic residues" evidence="7">
    <location>
        <begin position="220"/>
        <end position="231"/>
    </location>
</feature>
<dbReference type="Pfam" id="PF23209">
    <property type="entry name" value="IDM1_C"/>
    <property type="match status" value="1"/>
</dbReference>
<proteinExistence type="predicted"/>
<evidence type="ECO:0000256" key="4">
    <source>
        <dbReference type="ARBA" id="ARBA00022833"/>
    </source>
</evidence>
<dbReference type="FunFam" id="3.40.630.30:FF:000073">
    <property type="entry name" value="PHD finger family protein"/>
    <property type="match status" value="1"/>
</dbReference>
<dbReference type="AlphaFoldDB" id="A0A9Q0KGR7"/>
<dbReference type="InterPro" id="IPR019786">
    <property type="entry name" value="Zinc_finger_PHD-type_CS"/>
</dbReference>
<dbReference type="InterPro" id="IPR011011">
    <property type="entry name" value="Znf_FYVE_PHD"/>
</dbReference>
<feature type="compositionally biased region" description="Basic and acidic residues" evidence="7">
    <location>
        <begin position="59"/>
        <end position="75"/>
    </location>
</feature>
<dbReference type="Pfam" id="PF23011">
    <property type="entry name" value="PHD-1st_NSD"/>
    <property type="match status" value="1"/>
</dbReference>
<dbReference type="GO" id="GO:0005634">
    <property type="term" value="C:nucleus"/>
    <property type="evidence" value="ECO:0007669"/>
    <property type="project" value="UniProtKB-SubCell"/>
</dbReference>
<dbReference type="OrthoDB" id="1903104at2759"/>
<feature type="region of interest" description="Disordered" evidence="7">
    <location>
        <begin position="214"/>
        <end position="327"/>
    </location>
</feature>
<dbReference type="PROSITE" id="PS50016">
    <property type="entry name" value="ZF_PHD_2"/>
    <property type="match status" value="1"/>
</dbReference>
<dbReference type="InterPro" id="IPR059153">
    <property type="entry name" value="NSD_PHD-1st"/>
</dbReference>
<evidence type="ECO:0000259" key="8">
    <source>
        <dbReference type="PROSITE" id="PS50016"/>
    </source>
</evidence>
<dbReference type="GO" id="GO:0045944">
    <property type="term" value="P:positive regulation of transcription by RNA polymerase II"/>
    <property type="evidence" value="ECO:0007669"/>
    <property type="project" value="TreeGrafter"/>
</dbReference>
<dbReference type="PANTHER" id="PTHR47025">
    <property type="entry name" value="AUTOIMMUNE REGULATOR"/>
    <property type="match status" value="1"/>
</dbReference>
<dbReference type="GO" id="GO:0008270">
    <property type="term" value="F:zinc ion binding"/>
    <property type="evidence" value="ECO:0007669"/>
    <property type="project" value="UniProtKB-KW"/>
</dbReference>
<dbReference type="InterPro" id="IPR056511">
    <property type="entry name" value="IDM1_C"/>
</dbReference>
<dbReference type="InterPro" id="IPR001965">
    <property type="entry name" value="Znf_PHD"/>
</dbReference>
<dbReference type="InterPro" id="IPR013083">
    <property type="entry name" value="Znf_RING/FYVE/PHD"/>
</dbReference>
<comment type="caution">
    <text evidence="9">The sequence shown here is derived from an EMBL/GenBank/DDBJ whole genome shotgun (WGS) entry which is preliminary data.</text>
</comment>
<dbReference type="Gene3D" id="3.30.40.10">
    <property type="entry name" value="Zinc/RING finger domain, C3HC4 (zinc finger)"/>
    <property type="match status" value="2"/>
</dbReference>
<feature type="compositionally biased region" description="Polar residues" evidence="7">
    <location>
        <begin position="88"/>
        <end position="121"/>
    </location>
</feature>
<evidence type="ECO:0000256" key="5">
    <source>
        <dbReference type="ARBA" id="ARBA00023242"/>
    </source>
</evidence>
<gene>
    <name evidence="9" type="ORF">NE237_003095</name>
</gene>
<evidence type="ECO:0000256" key="7">
    <source>
        <dbReference type="SAM" id="MobiDB-lite"/>
    </source>
</evidence>
<reference evidence="9" key="1">
    <citation type="journal article" date="2023" name="Plant J.">
        <title>The genome of the king protea, Protea cynaroides.</title>
        <authorList>
            <person name="Chang J."/>
            <person name="Duong T.A."/>
            <person name="Schoeman C."/>
            <person name="Ma X."/>
            <person name="Roodt D."/>
            <person name="Barker N."/>
            <person name="Li Z."/>
            <person name="Van de Peer Y."/>
            <person name="Mizrachi E."/>
        </authorList>
    </citation>
    <scope>NUCLEOTIDE SEQUENCE</scope>
    <source>
        <tissue evidence="9">Young leaves</tissue>
    </source>
</reference>
<dbReference type="SUPFAM" id="SSF55729">
    <property type="entry name" value="Acyl-CoA N-acyltransferases (Nat)"/>
    <property type="match status" value="1"/>
</dbReference>
<feature type="compositionally biased region" description="Basic and acidic residues" evidence="7">
    <location>
        <begin position="248"/>
        <end position="263"/>
    </location>
</feature>
<accession>A0A9Q0KGR7</accession>
<feature type="domain" description="PHD-type" evidence="8">
    <location>
        <begin position="723"/>
        <end position="768"/>
    </location>
</feature>
<protein>
    <recommendedName>
        <fullName evidence="8">PHD-type domain-containing protein</fullName>
    </recommendedName>
</protein>
<keyword evidence="2" id="KW-0479">Metal-binding</keyword>
<evidence type="ECO:0000313" key="9">
    <source>
        <dbReference type="EMBL" id="KAJ4969996.1"/>
    </source>
</evidence>
<dbReference type="Pfam" id="PF16135">
    <property type="entry name" value="TDBD"/>
    <property type="match status" value="2"/>
</dbReference>
<keyword evidence="3 6" id="KW-0863">Zinc-finger</keyword>
<keyword evidence="5" id="KW-0539">Nucleus</keyword>
<dbReference type="GO" id="GO:0042393">
    <property type="term" value="F:histone binding"/>
    <property type="evidence" value="ECO:0007669"/>
    <property type="project" value="TreeGrafter"/>
</dbReference>
<name>A0A9Q0KGR7_9MAGN</name>
<sequence length="1101" mass="121663">MANGTDSEQFVLLSGVRSGLKREFAFALKVQSELSGSLGRTRARKFQNSPTANAVIEDSSNKIFKDSQANKETKNDAANPHMDELSGSLGQTRQTKFQNSSIADAVSDNSSNKRFKNSQAMEETKHDPAKPQMEEELKRELDKSIPREEPEIDPAKAVREDELKKDGPEEPKNNQGIFSSEREQSEFLEPVKKEGIGMESPMLIDDGIKIQHAMPEKPLRRFTRSSLKSKTKPVEISETTNGGSFESEDVKKRKISEVKHEPMSESVKSPCEENRQSDLLTPASPAREVKTVEEVFGERNTDQKRSEVGEQPKNDTIGPQTEEGTCAESPMLIDGCSEVQNVSLERPPRRFTRSVLKPKAEPMELSASFAGGDSVVPAVAKEETSAKGGSVVSEDAKIGVIVAGEGKTADIVISLRASPKKNLEMKMSKKIALTKFPSKVRELLDTGMLEGLAVNYLIRGKIALRGVIKDGGILCSCFSCKECQVITPVQFELHAGSLNKRPADYIYLENGNSLHDVMDACKDAPLDTLEATIQRAIGSSPGKDASMCQKDASICQNCKRFFISSHTRRSMLLCSSCMDAKECQESSPCITSAPARLSKPVLTPKPSIIASKCILSPKSSKGKITRKDLRLHKLVFEEGGLPEGTEVAYYARGQKLVEGYKKGFGIFCRHCDSEVSPSQFEAHAGWASRRKPYLHIFTSNGVSLHELSISLSKGREFSSKDNDDLCTICADGGDLLLCDGCPRAFHQDCVSLSSIPRGKWYCKYCQNLFQREKFVEHNANARAAGRVSGVDPIEQISQRCIRIVNTSEAEVGGCTLCRGHGFSKSSFGPRTVLLCDQCEKEFHVGCLRDHKMADLKELPKEKWFCCVDCSRINSALQKLLVRGPEKLPDSLSNIIKNKYKEKGSEDTDLDVRWRLLSGKIACPETRLLLSKAVAIFHDRFDPIVDSTTGRDLIPPMVYGRNIRDQEFGGMYCAVLTVNSSVVSAGILRIFGAEIAELPLVATRSDNQGQGYFQSLFSCIERLLGFLRVKNLVLPAAAEAESIWTEKFGFTKIAPDELSKLRRECQMMTFHGTSMLQKPVPKCRVVGRSSEDRSTRQGTKMD</sequence>
<evidence type="ECO:0000313" key="10">
    <source>
        <dbReference type="Proteomes" id="UP001141806"/>
    </source>
</evidence>
<dbReference type="SUPFAM" id="SSF57903">
    <property type="entry name" value="FYVE/PHD zinc finger"/>
    <property type="match status" value="2"/>
</dbReference>
<evidence type="ECO:0000256" key="2">
    <source>
        <dbReference type="ARBA" id="ARBA00022723"/>
    </source>
</evidence>